<proteinExistence type="predicted"/>
<gene>
    <name evidence="1" type="ORF">O6H91_07G122600</name>
</gene>
<protein>
    <submittedName>
        <fullName evidence="1">Uncharacterized protein</fullName>
    </submittedName>
</protein>
<dbReference type="Proteomes" id="UP001162992">
    <property type="component" value="Chromosome 7"/>
</dbReference>
<keyword evidence="2" id="KW-1185">Reference proteome</keyword>
<organism evidence="1 2">
    <name type="scientific">Diphasiastrum complanatum</name>
    <name type="common">Issler's clubmoss</name>
    <name type="synonym">Lycopodium complanatum</name>
    <dbReference type="NCBI Taxonomy" id="34168"/>
    <lineage>
        <taxon>Eukaryota</taxon>
        <taxon>Viridiplantae</taxon>
        <taxon>Streptophyta</taxon>
        <taxon>Embryophyta</taxon>
        <taxon>Tracheophyta</taxon>
        <taxon>Lycopodiopsida</taxon>
        <taxon>Lycopodiales</taxon>
        <taxon>Lycopodiaceae</taxon>
        <taxon>Lycopodioideae</taxon>
        <taxon>Diphasiastrum</taxon>
    </lineage>
</organism>
<accession>A0ACC2D982</accession>
<dbReference type="EMBL" id="CM055098">
    <property type="protein sequence ID" value="KAJ7550871.1"/>
    <property type="molecule type" value="Genomic_DNA"/>
</dbReference>
<evidence type="ECO:0000313" key="2">
    <source>
        <dbReference type="Proteomes" id="UP001162992"/>
    </source>
</evidence>
<evidence type="ECO:0000313" key="1">
    <source>
        <dbReference type="EMBL" id="KAJ7550871.1"/>
    </source>
</evidence>
<reference evidence="2" key="1">
    <citation type="journal article" date="2024" name="Proc. Natl. Acad. Sci. U.S.A.">
        <title>Extraordinary preservation of gene collinearity over three hundred million years revealed in homosporous lycophytes.</title>
        <authorList>
            <person name="Li C."/>
            <person name="Wickell D."/>
            <person name="Kuo L.Y."/>
            <person name="Chen X."/>
            <person name="Nie B."/>
            <person name="Liao X."/>
            <person name="Peng D."/>
            <person name="Ji J."/>
            <person name="Jenkins J."/>
            <person name="Williams M."/>
            <person name="Shu S."/>
            <person name="Plott C."/>
            <person name="Barry K."/>
            <person name="Rajasekar S."/>
            <person name="Grimwood J."/>
            <person name="Han X."/>
            <person name="Sun S."/>
            <person name="Hou Z."/>
            <person name="He W."/>
            <person name="Dai G."/>
            <person name="Sun C."/>
            <person name="Schmutz J."/>
            <person name="Leebens-Mack J.H."/>
            <person name="Li F.W."/>
            <person name="Wang L."/>
        </authorList>
    </citation>
    <scope>NUCLEOTIDE SEQUENCE [LARGE SCALE GENOMIC DNA]</scope>
    <source>
        <strain evidence="2">cv. PW_Plant_1</strain>
    </source>
</reference>
<comment type="caution">
    <text evidence="1">The sequence shown here is derived from an EMBL/GenBank/DDBJ whole genome shotgun (WGS) entry which is preliminary data.</text>
</comment>
<sequence length="426" mass="48994">MNKMSYVCSNQLGFDFRTCLVVRLLMLCVFSTYLCELSWVASAHTERVVIKDARPIEFDLNDVVPISFDTGYKNLWGQSNLMQDHENVHLVLDEHSGSGFKSKESYYHGFFSASIKLPANYSAGVVTAFYTSNAENYPQNHDELDFEFLGVVPGMPYTMQTNIYGNGSVGTGREERIHLWFDPTADYHKYSVLWNEYHIVFFVDDIPIRQMIYSDDLGGQYPSKPMFLYATIWDGSLWATEGGKYPVEYSKGPFIASFKDFKLHGCELTPSQSSEKCFSRDVLNQLAMLSAHKDLHSQQKDNLKWARSNYMFYSYCDDVRRYPEPLPDCRASRATPKLSGSISRKKRNKLHRQHKEDPARSKKDLDHSSSHVTSVQKEDIGQRAQLLSETNIRRRLVTTFSSKSASNNFKFADLPPSLRIEQRKKK</sequence>
<name>A0ACC2D982_DIPCM</name>